<dbReference type="OrthoDB" id="3509362at2759"/>
<dbReference type="InterPro" id="IPR013149">
    <property type="entry name" value="ADH-like_C"/>
</dbReference>
<dbReference type="PANTHER" id="PTHR48106">
    <property type="entry name" value="QUINONE OXIDOREDUCTASE PIG3-RELATED"/>
    <property type="match status" value="1"/>
</dbReference>
<keyword evidence="1" id="KW-0521">NADP</keyword>
<comment type="caution">
    <text evidence="5">The sequence shown here is derived from an EMBL/GenBank/DDBJ whole genome shotgun (WGS) entry which is preliminary data.</text>
</comment>
<evidence type="ECO:0000313" key="6">
    <source>
        <dbReference type="Proteomes" id="UP000221165"/>
    </source>
</evidence>
<keyword evidence="6" id="KW-1185">Reference proteome</keyword>
<evidence type="ECO:0000313" key="5">
    <source>
        <dbReference type="EMBL" id="PHJ23058.1"/>
    </source>
</evidence>
<keyword evidence="2" id="KW-0560">Oxidoreductase</keyword>
<dbReference type="GeneID" id="94426502"/>
<feature type="compositionally biased region" description="Low complexity" evidence="3">
    <location>
        <begin position="38"/>
        <end position="61"/>
    </location>
</feature>
<proteinExistence type="predicted"/>
<accession>A0A2C6L5M6</accession>
<dbReference type="InterPro" id="IPR020843">
    <property type="entry name" value="ER"/>
</dbReference>
<evidence type="ECO:0000256" key="3">
    <source>
        <dbReference type="SAM" id="MobiDB-lite"/>
    </source>
</evidence>
<dbReference type="GO" id="GO:0070402">
    <property type="term" value="F:NADPH binding"/>
    <property type="evidence" value="ECO:0007669"/>
    <property type="project" value="TreeGrafter"/>
</dbReference>
<dbReference type="InterPro" id="IPR036291">
    <property type="entry name" value="NAD(P)-bd_dom_sf"/>
</dbReference>
<protein>
    <submittedName>
        <fullName evidence="5">Quinone oxidoreductase</fullName>
    </submittedName>
</protein>
<feature type="domain" description="Enoyl reductase (ER)" evidence="4">
    <location>
        <begin position="120"/>
        <end position="525"/>
    </location>
</feature>
<feature type="region of interest" description="Disordered" evidence="3">
    <location>
        <begin position="177"/>
        <end position="229"/>
    </location>
</feature>
<dbReference type="VEuPathDB" id="ToxoDB:CSUI_003093"/>
<evidence type="ECO:0000256" key="2">
    <source>
        <dbReference type="ARBA" id="ARBA00023002"/>
    </source>
</evidence>
<dbReference type="Pfam" id="PF00107">
    <property type="entry name" value="ADH_zinc_N"/>
    <property type="match status" value="1"/>
</dbReference>
<dbReference type="InterPro" id="IPR013154">
    <property type="entry name" value="ADH-like_N"/>
</dbReference>
<feature type="compositionally biased region" description="Basic and acidic residues" evidence="3">
    <location>
        <begin position="191"/>
        <end position="217"/>
    </location>
</feature>
<feature type="compositionally biased region" description="Polar residues" evidence="3">
    <location>
        <begin position="177"/>
        <end position="186"/>
    </location>
</feature>
<dbReference type="PANTHER" id="PTHR48106:SF18">
    <property type="entry name" value="QUINONE OXIDOREDUCTASE PIG3"/>
    <property type="match status" value="1"/>
</dbReference>
<dbReference type="AlphaFoldDB" id="A0A2C6L5M6"/>
<feature type="region of interest" description="Disordered" evidence="3">
    <location>
        <begin position="33"/>
        <end position="107"/>
    </location>
</feature>
<dbReference type="SUPFAM" id="SSF51735">
    <property type="entry name" value="NAD(P)-binding Rossmann-fold domains"/>
    <property type="match status" value="1"/>
</dbReference>
<dbReference type="RefSeq" id="XP_067924735.1">
    <property type="nucleotide sequence ID" value="XM_068063291.1"/>
</dbReference>
<reference evidence="5 6" key="1">
    <citation type="journal article" date="2017" name="Int. J. Parasitol.">
        <title>The genome of the protozoan parasite Cystoisospora suis and a reverse vaccinology approach to identify vaccine candidates.</title>
        <authorList>
            <person name="Palmieri N."/>
            <person name="Shrestha A."/>
            <person name="Ruttkowski B."/>
            <person name="Beck T."/>
            <person name="Vogl C."/>
            <person name="Tomley F."/>
            <person name="Blake D.P."/>
            <person name="Joachim A."/>
        </authorList>
    </citation>
    <scope>NUCLEOTIDE SEQUENCE [LARGE SCALE GENOMIC DNA]</scope>
    <source>
        <strain evidence="5 6">Wien I</strain>
    </source>
</reference>
<dbReference type="Pfam" id="PF08240">
    <property type="entry name" value="ADH_N"/>
    <property type="match status" value="1"/>
</dbReference>
<organism evidence="5 6">
    <name type="scientific">Cystoisospora suis</name>
    <dbReference type="NCBI Taxonomy" id="483139"/>
    <lineage>
        <taxon>Eukaryota</taxon>
        <taxon>Sar</taxon>
        <taxon>Alveolata</taxon>
        <taxon>Apicomplexa</taxon>
        <taxon>Conoidasida</taxon>
        <taxon>Coccidia</taxon>
        <taxon>Eucoccidiorida</taxon>
        <taxon>Eimeriorina</taxon>
        <taxon>Sarcocystidae</taxon>
        <taxon>Cystoisospora</taxon>
    </lineage>
</organism>
<dbReference type="Gene3D" id="3.40.50.720">
    <property type="entry name" value="NAD(P)-binding Rossmann-like Domain"/>
    <property type="match status" value="1"/>
</dbReference>
<dbReference type="SMART" id="SM00829">
    <property type="entry name" value="PKS_ER"/>
    <property type="match status" value="1"/>
</dbReference>
<dbReference type="GO" id="GO:0003960">
    <property type="term" value="F:quinone reductase (NADPH) activity"/>
    <property type="evidence" value="ECO:0007669"/>
    <property type="project" value="TreeGrafter"/>
</dbReference>
<dbReference type="InterPro" id="IPR011032">
    <property type="entry name" value="GroES-like_sf"/>
</dbReference>
<feature type="compositionally biased region" description="Basic and acidic residues" evidence="3">
    <location>
        <begin position="63"/>
        <end position="107"/>
    </location>
</feature>
<dbReference type="Proteomes" id="UP000221165">
    <property type="component" value="Unassembled WGS sequence"/>
</dbReference>
<feature type="region of interest" description="Disordered" evidence="3">
    <location>
        <begin position="296"/>
        <end position="315"/>
    </location>
</feature>
<dbReference type="GO" id="GO:0048038">
    <property type="term" value="F:quinone binding"/>
    <property type="evidence" value="ECO:0007669"/>
    <property type="project" value="TreeGrafter"/>
</dbReference>
<evidence type="ECO:0000256" key="1">
    <source>
        <dbReference type="ARBA" id="ARBA00022857"/>
    </source>
</evidence>
<dbReference type="EMBL" id="MIGC01001327">
    <property type="protein sequence ID" value="PHJ23058.1"/>
    <property type="molecule type" value="Genomic_DNA"/>
</dbReference>
<sequence length="542" mass="59760">MMSVAARRLSSRLTSDKSMLSKMMRAVIPIPITQQTFSPSSSPLSSSSSPLSSSSSASPPSRLAEKSKGESKNAGSEAKEEKKKEGNLSPRRESVGRGRGKEEKKVKLELQWVEIPKGFGNEKKKEEDNEDDVLLRVIAGGVNRLDLLQKVGKYPVPRGASSILGVEAAGYLVSSPHQQSILPTTQEVEEKEEKGKMCSHEEEEKKKEKEEKKKKIDEEGEEDEQSLREGERVMALLPGGGYAEYVSVHKDLCIRIPSSLTMIQAAGIPENWLTAYQLLFFVAGLEPPVDVFASASPSQQIKREEEEEGLSSPIPLSSLPRLTRSSVHPLPQPIRSVLIHAAASGVGTALIQLCRLVRIPIIIATAGSHDKLDFCKKLGATHAINYREMMEEGEMSSAILDFTEGRGVDLILDPVGGGRYMIENARSCALDARWILYGSLGGVSIPASFNLLSLFAKRIDLRATTLRDRDLNYRRSLVDSFKKYILPRLADHTLQVVVDSVYPAERAEEAHERLEKNLNIGKVVLLFGDEDREIDRSTGTDK</sequence>
<dbReference type="Gene3D" id="3.90.180.10">
    <property type="entry name" value="Medium-chain alcohol dehydrogenases, catalytic domain"/>
    <property type="match status" value="3"/>
</dbReference>
<evidence type="ECO:0000259" key="4">
    <source>
        <dbReference type="SMART" id="SM00829"/>
    </source>
</evidence>
<name>A0A2C6L5M6_9APIC</name>
<dbReference type="InterPro" id="IPR014189">
    <property type="entry name" value="Quinone_OxRdtase_PIG3"/>
</dbReference>
<gene>
    <name evidence="5" type="ORF">CSUI_003093</name>
</gene>
<dbReference type="CDD" id="cd05276">
    <property type="entry name" value="p53_inducible_oxidoreductase"/>
    <property type="match status" value="1"/>
</dbReference>
<dbReference type="SUPFAM" id="SSF50129">
    <property type="entry name" value="GroES-like"/>
    <property type="match status" value="1"/>
</dbReference>